<evidence type="ECO:0000313" key="5">
    <source>
        <dbReference type="EMBL" id="MDZ5472359.1"/>
    </source>
</evidence>
<dbReference type="Pfam" id="PF14278">
    <property type="entry name" value="TetR_C_8"/>
    <property type="match status" value="1"/>
</dbReference>
<organism evidence="5 6">
    <name type="scientific">Robertmurraya mangrovi</name>
    <dbReference type="NCBI Taxonomy" id="3098077"/>
    <lineage>
        <taxon>Bacteria</taxon>
        <taxon>Bacillati</taxon>
        <taxon>Bacillota</taxon>
        <taxon>Bacilli</taxon>
        <taxon>Bacillales</taxon>
        <taxon>Bacillaceae</taxon>
        <taxon>Robertmurraya</taxon>
    </lineage>
</organism>
<dbReference type="InterPro" id="IPR001647">
    <property type="entry name" value="HTH_TetR"/>
</dbReference>
<dbReference type="InterPro" id="IPR009057">
    <property type="entry name" value="Homeodomain-like_sf"/>
</dbReference>
<reference evidence="5 6" key="1">
    <citation type="submission" date="2023-11" db="EMBL/GenBank/DDBJ databases">
        <title>Bacillus jintuensis, isolated from a mudflat on the Beibu Gulf coast.</title>
        <authorList>
            <person name="Li M."/>
        </authorList>
    </citation>
    <scope>NUCLEOTIDE SEQUENCE [LARGE SCALE GENOMIC DNA]</scope>
    <source>
        <strain evidence="5 6">31A1R</strain>
    </source>
</reference>
<dbReference type="Proteomes" id="UP001290455">
    <property type="component" value="Unassembled WGS sequence"/>
</dbReference>
<feature type="domain" description="HTH tetR-type" evidence="4">
    <location>
        <begin position="9"/>
        <end position="69"/>
    </location>
</feature>
<keyword evidence="2 3" id="KW-0238">DNA-binding</keyword>
<dbReference type="Gene3D" id="1.10.357.10">
    <property type="entry name" value="Tetracycline Repressor, domain 2"/>
    <property type="match status" value="1"/>
</dbReference>
<evidence type="ECO:0000256" key="1">
    <source>
        <dbReference type="ARBA" id="ARBA00022491"/>
    </source>
</evidence>
<evidence type="ECO:0000259" key="4">
    <source>
        <dbReference type="PROSITE" id="PS50977"/>
    </source>
</evidence>
<accession>A0ABU5IYX5</accession>
<name>A0ABU5IYX5_9BACI</name>
<gene>
    <name evidence="5" type="ORF">SM124_11430</name>
</gene>
<feature type="DNA-binding region" description="H-T-H motif" evidence="3">
    <location>
        <begin position="32"/>
        <end position="51"/>
    </location>
</feature>
<proteinExistence type="predicted"/>
<dbReference type="SUPFAM" id="SSF46689">
    <property type="entry name" value="Homeodomain-like"/>
    <property type="match status" value="1"/>
</dbReference>
<evidence type="ECO:0000256" key="3">
    <source>
        <dbReference type="PROSITE-ProRule" id="PRU00335"/>
    </source>
</evidence>
<evidence type="ECO:0000313" key="6">
    <source>
        <dbReference type="Proteomes" id="UP001290455"/>
    </source>
</evidence>
<protein>
    <submittedName>
        <fullName evidence="5">TetR/AcrR family transcriptional regulator</fullName>
    </submittedName>
</protein>
<keyword evidence="6" id="KW-1185">Reference proteome</keyword>
<dbReference type="EMBL" id="JAXOFX010000006">
    <property type="protein sequence ID" value="MDZ5472359.1"/>
    <property type="molecule type" value="Genomic_DNA"/>
</dbReference>
<evidence type="ECO:0000256" key="2">
    <source>
        <dbReference type="ARBA" id="ARBA00023125"/>
    </source>
</evidence>
<dbReference type="PANTHER" id="PTHR43479:SF11">
    <property type="entry name" value="ACREF_ENVCD OPERON REPRESSOR-RELATED"/>
    <property type="match status" value="1"/>
</dbReference>
<dbReference type="InterPro" id="IPR039532">
    <property type="entry name" value="TetR_C_Firmicutes"/>
</dbReference>
<sequence>MKKNPTITAQTKQNLIDAFWELYCTKRIEKITIKEISARAGYNRSTFYEYFSDVYDVLDQMENNLIAKLQELPLQQLSSPNETFPFEAIFNLYSQHSKYLVVLLGEHGDPAFQHKMKASMKPMMKQALLSHGANDGFELDYTMEYALSAMIGILSYWFGQEEAPSIEKLMELLSEISSEGVMKKLLRYE</sequence>
<keyword evidence="1" id="KW-0678">Repressor</keyword>
<dbReference type="PROSITE" id="PS50977">
    <property type="entry name" value="HTH_TETR_2"/>
    <property type="match status" value="1"/>
</dbReference>
<dbReference type="RefSeq" id="WP_322446650.1">
    <property type="nucleotide sequence ID" value="NZ_JAXOFX010000006.1"/>
</dbReference>
<dbReference type="PANTHER" id="PTHR43479">
    <property type="entry name" value="ACREF/ENVCD OPERON REPRESSOR-RELATED"/>
    <property type="match status" value="1"/>
</dbReference>
<comment type="caution">
    <text evidence="5">The sequence shown here is derived from an EMBL/GenBank/DDBJ whole genome shotgun (WGS) entry which is preliminary data.</text>
</comment>
<dbReference type="InterPro" id="IPR050624">
    <property type="entry name" value="HTH-type_Tx_Regulator"/>
</dbReference>